<evidence type="ECO:0000313" key="2">
    <source>
        <dbReference type="EMBL" id="RCS23199.1"/>
    </source>
</evidence>
<dbReference type="GO" id="GO:0016787">
    <property type="term" value="F:hydrolase activity"/>
    <property type="evidence" value="ECO:0007669"/>
    <property type="project" value="UniProtKB-KW"/>
</dbReference>
<accession>A0A368K1E6</accession>
<proteinExistence type="predicted"/>
<dbReference type="AlphaFoldDB" id="A0A368K1E6"/>
<sequence>MTEKALTPRRDRLTEQYREIGPAALVAALLAAPRSHSDGRNDNRPNSILAGKKSA</sequence>
<dbReference type="Proteomes" id="UP000253420">
    <property type="component" value="Unassembled WGS sequence"/>
</dbReference>
<dbReference type="EMBL" id="QOZG01000005">
    <property type="protein sequence ID" value="RCS23199.1"/>
    <property type="molecule type" value="Genomic_DNA"/>
</dbReference>
<evidence type="ECO:0000256" key="1">
    <source>
        <dbReference type="SAM" id="MobiDB-lite"/>
    </source>
</evidence>
<protein>
    <submittedName>
        <fullName evidence="2">Hydrolase</fullName>
    </submittedName>
</protein>
<keyword evidence="2" id="KW-0378">Hydrolase</keyword>
<reference evidence="2 3" key="1">
    <citation type="submission" date="2018-07" db="EMBL/GenBank/DDBJ databases">
        <title>The draft genome of Phyllobacterium salinisoli.</title>
        <authorList>
            <person name="Liu L."/>
            <person name="Li L."/>
            <person name="Zhang X."/>
            <person name="Liang L."/>
        </authorList>
    </citation>
    <scope>NUCLEOTIDE SEQUENCE [LARGE SCALE GENOMIC DNA]</scope>
    <source>
        <strain evidence="2 3">LLAN61</strain>
    </source>
</reference>
<gene>
    <name evidence="2" type="ORF">DUT91_12850</name>
</gene>
<comment type="caution">
    <text evidence="2">The sequence shown here is derived from an EMBL/GenBank/DDBJ whole genome shotgun (WGS) entry which is preliminary data.</text>
</comment>
<feature type="region of interest" description="Disordered" evidence="1">
    <location>
        <begin position="33"/>
        <end position="55"/>
    </location>
</feature>
<evidence type="ECO:0000313" key="3">
    <source>
        <dbReference type="Proteomes" id="UP000253420"/>
    </source>
</evidence>
<keyword evidence="3" id="KW-1185">Reference proteome</keyword>
<name>A0A368K1E6_9HYPH</name>
<organism evidence="2 3">
    <name type="scientific">Phyllobacterium salinisoli</name>
    <dbReference type="NCBI Taxonomy" id="1899321"/>
    <lineage>
        <taxon>Bacteria</taxon>
        <taxon>Pseudomonadati</taxon>
        <taxon>Pseudomonadota</taxon>
        <taxon>Alphaproteobacteria</taxon>
        <taxon>Hyphomicrobiales</taxon>
        <taxon>Phyllobacteriaceae</taxon>
        <taxon>Phyllobacterium</taxon>
    </lineage>
</organism>